<evidence type="ECO:0000256" key="5">
    <source>
        <dbReference type="ARBA" id="ARBA00022729"/>
    </source>
</evidence>
<dbReference type="Proteomes" id="UP000237673">
    <property type="component" value="Chromosome"/>
</dbReference>
<keyword evidence="2" id="KW-0813">Transport</keyword>
<name>A0ABM6S0M4_9GAMM</name>
<dbReference type="Gene3D" id="3.40.190.10">
    <property type="entry name" value="Periplasmic binding protein-like II"/>
    <property type="match status" value="2"/>
</dbReference>
<evidence type="ECO:0000256" key="2">
    <source>
        <dbReference type="ARBA" id="ARBA00022448"/>
    </source>
</evidence>
<dbReference type="InterPro" id="IPR044527">
    <property type="entry name" value="NrtA/CpmA_ABC-bd_dom"/>
</dbReference>
<dbReference type="Pfam" id="PF13379">
    <property type="entry name" value="NMT1_2"/>
    <property type="match status" value="1"/>
</dbReference>
<dbReference type="InterPro" id="IPR006311">
    <property type="entry name" value="TAT_signal"/>
</dbReference>
<dbReference type="SUPFAM" id="SSF53850">
    <property type="entry name" value="Periplasmic binding protein-like II"/>
    <property type="match status" value="1"/>
</dbReference>
<dbReference type="EMBL" id="CP026378">
    <property type="protein sequence ID" value="AUY25122.1"/>
    <property type="molecule type" value="Genomic_DNA"/>
</dbReference>
<comment type="similarity">
    <text evidence="7">Belongs to the CmpA/NrtA family.</text>
</comment>
<evidence type="ECO:0000256" key="4">
    <source>
        <dbReference type="ARBA" id="ARBA00022519"/>
    </source>
</evidence>
<dbReference type="PROSITE" id="PS51318">
    <property type="entry name" value="TAT"/>
    <property type="match status" value="1"/>
</dbReference>
<evidence type="ECO:0000313" key="8">
    <source>
        <dbReference type="EMBL" id="AUY25122.1"/>
    </source>
</evidence>
<comment type="subcellular location">
    <subcellularLocation>
        <location evidence="1">Endomembrane system</location>
    </subcellularLocation>
</comment>
<reference evidence="8 9" key="1">
    <citation type="submission" date="2018-01" db="EMBL/GenBank/DDBJ databases">
        <title>Complete and assembled Genome of Pantoea calida DSM22759T.</title>
        <authorList>
            <person name="Stevens M.J.A."/>
            <person name="Zurfluh K."/>
            <person name="Stephan R."/>
        </authorList>
    </citation>
    <scope>NUCLEOTIDE SEQUENCE [LARGE SCALE GENOMIC DNA]</scope>
    <source>
        <strain evidence="8 9">DSM 22759</strain>
    </source>
</reference>
<dbReference type="CDD" id="cd13553">
    <property type="entry name" value="PBP2_NrtA_CpmA_like"/>
    <property type="match status" value="1"/>
</dbReference>
<keyword evidence="4" id="KW-0997">Cell inner membrane</keyword>
<evidence type="ECO:0000313" key="9">
    <source>
        <dbReference type="Proteomes" id="UP000237673"/>
    </source>
</evidence>
<accession>A0ABM6S0M4</accession>
<evidence type="ECO:0000256" key="3">
    <source>
        <dbReference type="ARBA" id="ARBA00022475"/>
    </source>
</evidence>
<dbReference type="RefSeq" id="WP_038626438.1">
    <property type="nucleotide sequence ID" value="NZ_CAXOMJ010000039.1"/>
</dbReference>
<evidence type="ECO:0000256" key="6">
    <source>
        <dbReference type="ARBA" id="ARBA00023136"/>
    </source>
</evidence>
<sequence>MSNADFMSSRRRFLIGGAFAAGGLLMPGLRNAVWAAGSDAPEKRSLRVGFIPLTDCAPLVMAALKGFDKKHGVSLQLSKEASWAAVRDKLASGELDAAHALYGMIYGLHLGIAGPQRAMANLMTLNNNGQAITLSNQLKAQGVTDGAALQKRVAASEPGSYRFAHTFPTGTHAMWLYYWLASVGIDPFRQLRLLVVPPPQMVMNMKIGNMSGFCVGEPWNQRAISDNVGYTVVTSQQVWPDHPEKILATRAQWVGENPNSARALTAAVLEAARWIDASEANRRETAQVIAGRAFLNTKAETITGRMLGHYQDGLGRRWQDAHGLRFFHDGAVNYPWLSDGIWFLTQFQRWGLLKQQPDYLAVARAINRTDIYRQAASAVGNIAVPQSEMRSSTLIDGRVWDGSDPAAWATGFAIKR</sequence>
<dbReference type="PANTHER" id="PTHR30024">
    <property type="entry name" value="ALIPHATIC SULFONATES-BINDING PROTEIN-RELATED"/>
    <property type="match status" value="1"/>
</dbReference>
<evidence type="ECO:0000256" key="7">
    <source>
        <dbReference type="ARBA" id="ARBA00024031"/>
    </source>
</evidence>
<evidence type="ECO:0000256" key="1">
    <source>
        <dbReference type="ARBA" id="ARBA00004308"/>
    </source>
</evidence>
<keyword evidence="3" id="KW-1003">Cell membrane</keyword>
<keyword evidence="5" id="KW-0732">Signal</keyword>
<organism evidence="8 9">
    <name type="scientific">Mixta calida</name>
    <dbReference type="NCBI Taxonomy" id="665913"/>
    <lineage>
        <taxon>Bacteria</taxon>
        <taxon>Pseudomonadati</taxon>
        <taxon>Pseudomonadota</taxon>
        <taxon>Gammaproteobacteria</taxon>
        <taxon>Enterobacterales</taxon>
        <taxon>Erwiniaceae</taxon>
        <taxon>Mixta</taxon>
    </lineage>
</organism>
<keyword evidence="6" id="KW-0472">Membrane</keyword>
<protein>
    <submittedName>
        <fullName evidence="8">Nitrate ABC transporter substrate-binding protein</fullName>
    </submittedName>
</protein>
<dbReference type="PANTHER" id="PTHR30024:SF7">
    <property type="entry name" value="NITRATE_NITRITE BINDING PROTEIN NRTA"/>
    <property type="match status" value="1"/>
</dbReference>
<proteinExistence type="inferred from homology"/>
<keyword evidence="9" id="KW-1185">Reference proteome</keyword>
<gene>
    <name evidence="8" type="ORF">C2E16_09555</name>
</gene>
<dbReference type="GeneID" id="84630684"/>